<evidence type="ECO:0000256" key="1">
    <source>
        <dbReference type="ARBA" id="ARBA00023152"/>
    </source>
</evidence>
<dbReference type="PANTHER" id="PTHR48100">
    <property type="entry name" value="BROAD-SPECIFICITY PHOSPHATASE YOR283W-RELATED"/>
    <property type="match status" value="1"/>
</dbReference>
<protein>
    <recommendedName>
        <fullName evidence="7">Phosphoglycerate mutase (2,3-diphosphoglycerate-dependent)</fullName>
    </recommendedName>
</protein>
<evidence type="ECO:0000313" key="6">
    <source>
        <dbReference type="Proteomes" id="UP000003136"/>
    </source>
</evidence>
<dbReference type="EMBL" id="ABVQ01000032">
    <property type="protein sequence ID" value="EEC58705.1"/>
    <property type="molecule type" value="Genomic_DNA"/>
</dbReference>
<feature type="active site" description="Proton donor/acceptor" evidence="3">
    <location>
        <position position="92"/>
    </location>
</feature>
<reference evidence="5 6" key="1">
    <citation type="submission" date="2008-11" db="EMBL/GenBank/DDBJ databases">
        <title>Draft genome sequence of Bacteroides pectinophilus (ATCC 43243).</title>
        <authorList>
            <person name="Sudarsanam P."/>
            <person name="Ley R."/>
            <person name="Guruge J."/>
            <person name="Turnbaugh P.J."/>
            <person name="Mahowald M."/>
            <person name="Liep D."/>
            <person name="Gordon J."/>
        </authorList>
    </citation>
    <scope>NUCLEOTIDE SEQUENCE [LARGE SCALE GENOMIC DNA]</scope>
    <source>
        <strain evidence="5 6">ATCC 43243</strain>
    </source>
</reference>
<organism evidence="5 6">
    <name type="scientific">[Bacteroides] pectinophilus ATCC 43243</name>
    <dbReference type="NCBI Taxonomy" id="483218"/>
    <lineage>
        <taxon>Bacteria</taxon>
        <taxon>Bacillati</taxon>
        <taxon>Bacillota</taxon>
        <taxon>Clostridia</taxon>
        <taxon>Eubacteriales</taxon>
    </lineage>
</organism>
<dbReference type="Proteomes" id="UP000003136">
    <property type="component" value="Unassembled WGS sequence"/>
</dbReference>
<keyword evidence="6" id="KW-1185">Reference proteome</keyword>
<dbReference type="STRING" id="483218.BACPEC_00224"/>
<dbReference type="Gene3D" id="3.40.50.1240">
    <property type="entry name" value="Phosphoglycerate mutase-like"/>
    <property type="match status" value="1"/>
</dbReference>
<feature type="active site" description="Tele-phosphohistidine intermediate" evidence="3">
    <location>
        <position position="14"/>
    </location>
</feature>
<feature type="binding site" evidence="4">
    <location>
        <position position="66"/>
    </location>
    <ligand>
        <name>substrate</name>
    </ligand>
</feature>
<keyword evidence="1" id="KW-0324">Glycolysis</keyword>
<dbReference type="InterPro" id="IPR011009">
    <property type="entry name" value="Kinase-like_dom_sf"/>
</dbReference>
<accession>B7ANH0</accession>
<gene>
    <name evidence="5" type="ORF">BACPEC_00224</name>
</gene>
<dbReference type="SUPFAM" id="SSF53254">
    <property type="entry name" value="Phosphoglycerate mutase-like"/>
    <property type="match status" value="1"/>
</dbReference>
<comment type="caution">
    <text evidence="5">The sequence shown here is derived from an EMBL/GenBank/DDBJ whole genome shotgun (WGS) entry which is preliminary data.</text>
</comment>
<dbReference type="SMART" id="SM00855">
    <property type="entry name" value="PGAM"/>
    <property type="match status" value="1"/>
</dbReference>
<dbReference type="InterPro" id="IPR013078">
    <property type="entry name" value="His_Pase_superF_clade-1"/>
</dbReference>
<evidence type="ECO:0000313" key="5">
    <source>
        <dbReference type="EMBL" id="EEC58705.1"/>
    </source>
</evidence>
<proteinExistence type="predicted"/>
<evidence type="ECO:0008006" key="7">
    <source>
        <dbReference type="Google" id="ProtNLM"/>
    </source>
</evidence>
<dbReference type="GO" id="GO:0016791">
    <property type="term" value="F:phosphatase activity"/>
    <property type="evidence" value="ECO:0007669"/>
    <property type="project" value="TreeGrafter"/>
</dbReference>
<dbReference type="AlphaFoldDB" id="B7ANH0"/>
<dbReference type="InterPro" id="IPR050275">
    <property type="entry name" value="PGM_Phosphatase"/>
</dbReference>
<feature type="binding site" evidence="4">
    <location>
        <begin position="13"/>
        <end position="20"/>
    </location>
    <ligand>
        <name>substrate</name>
    </ligand>
</feature>
<evidence type="ECO:0000256" key="2">
    <source>
        <dbReference type="ARBA" id="ARBA00023235"/>
    </source>
</evidence>
<reference evidence="5 6" key="2">
    <citation type="submission" date="2008-11" db="EMBL/GenBank/DDBJ databases">
        <authorList>
            <person name="Fulton L."/>
            <person name="Clifton S."/>
            <person name="Fulton B."/>
            <person name="Xu J."/>
            <person name="Minx P."/>
            <person name="Pepin K.H."/>
            <person name="Johnson M."/>
            <person name="Bhonagiri V."/>
            <person name="Nash W.E."/>
            <person name="Mardis E.R."/>
            <person name="Wilson R.K."/>
        </authorList>
    </citation>
    <scope>NUCLEOTIDE SEQUENCE [LARGE SCALE GENOMIC DNA]</scope>
    <source>
        <strain evidence="5 6">ATCC 43243</strain>
    </source>
</reference>
<dbReference type="InterPro" id="IPR029033">
    <property type="entry name" value="His_PPase_superfam"/>
</dbReference>
<evidence type="ECO:0000256" key="3">
    <source>
        <dbReference type="PIRSR" id="PIRSR613078-1"/>
    </source>
</evidence>
<keyword evidence="2" id="KW-0413">Isomerase</keyword>
<dbReference type="InterPro" id="IPR001345">
    <property type="entry name" value="PG/BPGM_mutase_AS"/>
</dbReference>
<dbReference type="HOGENOM" id="CLU_648384_0_0_9"/>
<evidence type="ECO:0000256" key="4">
    <source>
        <dbReference type="PIRSR" id="PIRSR613078-2"/>
    </source>
</evidence>
<dbReference type="SUPFAM" id="SSF56112">
    <property type="entry name" value="Protein kinase-like (PK-like)"/>
    <property type="match status" value="1"/>
</dbReference>
<dbReference type="Pfam" id="PF00300">
    <property type="entry name" value="His_Phos_1"/>
    <property type="match status" value="1"/>
</dbReference>
<dbReference type="CDD" id="cd07067">
    <property type="entry name" value="HP_PGM_like"/>
    <property type="match status" value="1"/>
</dbReference>
<dbReference type="PANTHER" id="PTHR48100:SF1">
    <property type="entry name" value="HISTIDINE PHOSPHATASE FAMILY PROTEIN-RELATED"/>
    <property type="match status" value="1"/>
</dbReference>
<sequence length="423" mass="49297">MKGNVMTNLILVRHGESEGNKMRIIQGKMNFFSLTQEGRRQVKESTLSNIKLLKEINGVYSSSMMRAIETAKIVIKTAGIEQEVKSMEILDEMNPGVLSGKTHDYAKENMPKEYAIWTQYKDLDGIERAETGDELQARAIAFLEYMLHSCEQGNYVVVTHAGFLRCLYNTILNKDRTTPVDISNACFHKVDAFKYFSPLVIKEGEKCSVSYISTCNGEYVIKHINRLLTETELLLCKVQNRVSKKNSHITEVLFAQNMCLAENTYGLKISRYIDGEHDFQKYDYHKSIEIYKQVEKIYCDYNDEIRKEKSIHLFKEISLLKKTKLYLDKLRNCETKQLGIILTEHKEDEHYDSSQFGFIIYDLHRRNIIFTKDSLYFIDIESVLYAPREYQVASYIVSFMMLNDYALVNIFWTQNYKNYSVTA</sequence>
<name>B7ANH0_9FIRM</name>
<dbReference type="PROSITE" id="PS00175">
    <property type="entry name" value="PG_MUTASE"/>
    <property type="match status" value="1"/>
</dbReference>
<dbReference type="GO" id="GO:0005737">
    <property type="term" value="C:cytoplasm"/>
    <property type="evidence" value="ECO:0007669"/>
    <property type="project" value="TreeGrafter"/>
</dbReference>
<dbReference type="eggNOG" id="COG0406">
    <property type="taxonomic scope" value="Bacteria"/>
</dbReference>